<sequence>MKEQKQVFNIEVPIPADMVLISRSEYLDLLQKEEVGQWWTIDKVEELLSIRKTKLINDILLNPSIKNELDIEKNKDGFVLYPKSKGSPYRFLARKTREYFDKNYQRILLML</sequence>
<gene>
    <name evidence="1" type="ORF">A7T00_33480</name>
</gene>
<comment type="caution">
    <text evidence="1">The sequence shown here is derived from an EMBL/GenBank/DDBJ whole genome shotgun (WGS) entry which is preliminary data.</text>
</comment>
<protein>
    <recommendedName>
        <fullName evidence="2">DUF771 domain-containing protein</fullName>
    </recommendedName>
</protein>
<evidence type="ECO:0000313" key="1">
    <source>
        <dbReference type="EMBL" id="OHG56105.1"/>
    </source>
</evidence>
<dbReference type="InterPro" id="IPR008489">
    <property type="entry name" value="DUF771"/>
</dbReference>
<name>A0A1S0Z5E3_SALET</name>
<dbReference type="Pfam" id="PF05595">
    <property type="entry name" value="DUF771"/>
    <property type="match status" value="1"/>
</dbReference>
<dbReference type="AlphaFoldDB" id="A0A1S0Z5E3"/>
<accession>A0A1S0Z5E3</accession>
<proteinExistence type="predicted"/>
<reference evidence="1" key="1">
    <citation type="submission" date="2016-09" db="EMBL/GenBank/DDBJ databases">
        <title>Whole genome sequencing of Salmonella enterica.</title>
        <authorList>
            <person name="Bell R."/>
        </authorList>
    </citation>
    <scope>NUCLEOTIDE SEQUENCE [LARGE SCALE GENOMIC DNA]</scope>
    <source>
        <strain evidence="1">CFSAN044978</strain>
    </source>
</reference>
<dbReference type="EMBL" id="MLZC01000045">
    <property type="protein sequence ID" value="OHG56105.1"/>
    <property type="molecule type" value="Genomic_DNA"/>
</dbReference>
<organism evidence="1">
    <name type="scientific">Salmonella enterica subsp. enterica serovar Saintpaul</name>
    <dbReference type="NCBI Taxonomy" id="90105"/>
    <lineage>
        <taxon>Bacteria</taxon>
        <taxon>Pseudomonadati</taxon>
        <taxon>Pseudomonadota</taxon>
        <taxon>Gammaproteobacteria</taxon>
        <taxon>Enterobacterales</taxon>
        <taxon>Enterobacteriaceae</taxon>
        <taxon>Salmonella</taxon>
    </lineage>
</organism>
<evidence type="ECO:0008006" key="2">
    <source>
        <dbReference type="Google" id="ProtNLM"/>
    </source>
</evidence>